<feature type="transmembrane region" description="Helical" evidence="1">
    <location>
        <begin position="6"/>
        <end position="28"/>
    </location>
</feature>
<feature type="transmembrane region" description="Helical" evidence="1">
    <location>
        <begin position="106"/>
        <end position="132"/>
    </location>
</feature>
<dbReference type="NCBIfam" id="TIGR03055">
    <property type="entry name" value="photo_alph_chp2"/>
    <property type="match status" value="1"/>
</dbReference>
<evidence type="ECO:0000256" key="1">
    <source>
        <dbReference type="SAM" id="Phobius"/>
    </source>
</evidence>
<dbReference type="Proteomes" id="UP001161064">
    <property type="component" value="Unassembled WGS sequence"/>
</dbReference>
<proteinExistence type="predicted"/>
<evidence type="ECO:0008006" key="4">
    <source>
        <dbReference type="Google" id="ProtNLM"/>
    </source>
</evidence>
<evidence type="ECO:0000313" key="2">
    <source>
        <dbReference type="EMBL" id="GIU66719.1"/>
    </source>
</evidence>
<feature type="transmembrane region" description="Helical" evidence="1">
    <location>
        <begin position="35"/>
        <end position="57"/>
    </location>
</feature>
<dbReference type="EMBL" id="BPFZ01000004">
    <property type="protein sequence ID" value="GIU66719.1"/>
    <property type="molecule type" value="Genomic_DNA"/>
</dbReference>
<accession>A0ABQ4PUQ8</accession>
<dbReference type="InterPro" id="IPR017496">
    <property type="entry name" value="Photo_alph_chp2"/>
</dbReference>
<dbReference type="Pfam" id="PF12291">
    <property type="entry name" value="DUF3623"/>
    <property type="match status" value="1"/>
</dbReference>
<gene>
    <name evidence="2" type="ORF">PsB1_0873</name>
</gene>
<reference evidence="2" key="2">
    <citation type="journal article" date="2023" name="ISME Commun">
        <title>Characterization of a bloom-associated alphaproteobacterial lineage, 'Candidatus Phycosocius': insights into freshwater algal-bacterial interactions.</title>
        <authorList>
            <person name="Tanabe Y."/>
            <person name="Yamaguchi H."/>
            <person name="Yoshida M."/>
            <person name="Kai A."/>
            <person name="Okazaki Y."/>
        </authorList>
    </citation>
    <scope>NUCLEOTIDE SEQUENCE</scope>
    <source>
        <strain evidence="2">BOTRYCO-1</strain>
    </source>
</reference>
<sequence length="275" mass="30289">MSIAQLALPIITTVFAWWFSTGLILILVRVHAKHYGTVLAAFALVVAVAMGGVIITAPQDTPQAAYCAAGCALLIWGWHEASFLMGKITGPRPSPCPSEAKGWQRFKYATLTVIHHEIALFLTLAALIGLTWGQANPFAAWTFGILFAMRISAKLNIFLGVPNLTDEFFPPHLEHLKSYLPKRGMNALMPVSVILSLTLSAWLMIQADRAVEGSGMATGYLVLFTLTALALLEHFFMVLPVADATLWRWAAPLKPQTNKHDAHREDQKPKQRFSE</sequence>
<protein>
    <recommendedName>
        <fullName evidence="4">Photosynthetic complex assembly protein 2</fullName>
    </recommendedName>
</protein>
<feature type="transmembrane region" description="Helical" evidence="1">
    <location>
        <begin position="63"/>
        <end position="85"/>
    </location>
</feature>
<keyword evidence="1" id="KW-0472">Membrane</keyword>
<dbReference type="RefSeq" id="WP_284359348.1">
    <property type="nucleotide sequence ID" value="NZ_BPFZ01000004.1"/>
</dbReference>
<feature type="transmembrane region" description="Helical" evidence="1">
    <location>
        <begin position="185"/>
        <end position="205"/>
    </location>
</feature>
<organism evidence="2 3">
    <name type="scientific">Candidatus Phycosocius spiralis</name>
    <dbReference type="NCBI Taxonomy" id="2815099"/>
    <lineage>
        <taxon>Bacteria</taxon>
        <taxon>Pseudomonadati</taxon>
        <taxon>Pseudomonadota</taxon>
        <taxon>Alphaproteobacteria</taxon>
        <taxon>Caulobacterales</taxon>
        <taxon>Caulobacterales incertae sedis</taxon>
        <taxon>Candidatus Phycosocius</taxon>
    </lineage>
</organism>
<feature type="transmembrane region" description="Helical" evidence="1">
    <location>
        <begin position="217"/>
        <end position="239"/>
    </location>
</feature>
<feature type="transmembrane region" description="Helical" evidence="1">
    <location>
        <begin position="138"/>
        <end position="164"/>
    </location>
</feature>
<keyword evidence="1" id="KW-0812">Transmembrane</keyword>
<evidence type="ECO:0000313" key="3">
    <source>
        <dbReference type="Proteomes" id="UP001161064"/>
    </source>
</evidence>
<name>A0ABQ4PUQ8_9PROT</name>
<reference evidence="2" key="1">
    <citation type="submission" date="2021-05" db="EMBL/GenBank/DDBJ databases">
        <authorList>
            <person name="Tanabe Y."/>
        </authorList>
    </citation>
    <scope>NUCLEOTIDE SEQUENCE</scope>
    <source>
        <strain evidence="2">BOTRYCO-1</strain>
    </source>
</reference>
<comment type="caution">
    <text evidence="2">The sequence shown here is derived from an EMBL/GenBank/DDBJ whole genome shotgun (WGS) entry which is preliminary data.</text>
</comment>
<keyword evidence="3" id="KW-1185">Reference proteome</keyword>
<keyword evidence="1" id="KW-1133">Transmembrane helix</keyword>